<feature type="transmembrane region" description="Helical" evidence="2">
    <location>
        <begin position="403"/>
        <end position="427"/>
    </location>
</feature>
<proteinExistence type="predicted"/>
<keyword evidence="2" id="KW-1133">Transmembrane helix</keyword>
<organism evidence="3 4">
    <name type="scientific">Lepidopterella palustris CBS 459.81</name>
    <dbReference type="NCBI Taxonomy" id="1314670"/>
    <lineage>
        <taxon>Eukaryota</taxon>
        <taxon>Fungi</taxon>
        <taxon>Dikarya</taxon>
        <taxon>Ascomycota</taxon>
        <taxon>Pezizomycotina</taxon>
        <taxon>Dothideomycetes</taxon>
        <taxon>Pleosporomycetidae</taxon>
        <taxon>Mytilinidiales</taxon>
        <taxon>Argynnaceae</taxon>
        <taxon>Lepidopterella</taxon>
    </lineage>
</organism>
<sequence>MSNFSSMHTLDEELEAEDLEGEEGDKTLLPDKCEFSNLFGFETSVAELERNSWVFPSKLKLTSLDRNKCLQFISDNRVKNVRPPDRSFDQETRSPISKLLYVSWQTVSHASENGSPLSLPSTRTVLALAKEHNWVTSEYLNLYQNASGGSAALIAGEPNGFILQTPNDGGPFCSLCLLNNPNWAISSFSSKGLYLADSLLDFKHLIASIPDARDQADCNPVRNLGLMILPVRILEEQVVYTRDELMKLLQRLVEVEKRIASGHLPPNAEDNRILNALSLEHIRLHRRWSFTLELGRNILRYYEASLLLPTSKALGEEVQMQMRFSEQSRYDFENLPRRIRNQSKAIFSLIAQRDNQLNIEISQSMKKLAEESRKDNQLNIQIAKSSARIAEESRRDSASMKTIAVLTLVFLPGTSIASIFSMTMFNWNATAGQAVASKWLWIYFVITIPLTLLILLGWLWWFRRSQRTHQNRWKDVEASLEFTDTVGLHPSGKGTPVGSVRVR</sequence>
<dbReference type="Gene3D" id="1.20.58.340">
    <property type="entry name" value="Magnesium transport protein CorA, transmembrane region"/>
    <property type="match status" value="1"/>
</dbReference>
<reference evidence="3 4" key="1">
    <citation type="journal article" date="2016" name="Nat. Commun.">
        <title>Ectomycorrhizal ecology is imprinted in the genome of the dominant symbiotic fungus Cenococcum geophilum.</title>
        <authorList>
            <consortium name="DOE Joint Genome Institute"/>
            <person name="Peter M."/>
            <person name="Kohler A."/>
            <person name="Ohm R.A."/>
            <person name="Kuo A."/>
            <person name="Krutzmann J."/>
            <person name="Morin E."/>
            <person name="Arend M."/>
            <person name="Barry K.W."/>
            <person name="Binder M."/>
            <person name="Choi C."/>
            <person name="Clum A."/>
            <person name="Copeland A."/>
            <person name="Grisel N."/>
            <person name="Haridas S."/>
            <person name="Kipfer T."/>
            <person name="LaButti K."/>
            <person name="Lindquist E."/>
            <person name="Lipzen A."/>
            <person name="Maire R."/>
            <person name="Meier B."/>
            <person name="Mihaltcheva S."/>
            <person name="Molinier V."/>
            <person name="Murat C."/>
            <person name="Poggeler S."/>
            <person name="Quandt C.A."/>
            <person name="Sperisen C."/>
            <person name="Tritt A."/>
            <person name="Tisserant E."/>
            <person name="Crous P.W."/>
            <person name="Henrissat B."/>
            <person name="Nehls U."/>
            <person name="Egli S."/>
            <person name="Spatafora J.W."/>
            <person name="Grigoriev I.V."/>
            <person name="Martin F.M."/>
        </authorList>
    </citation>
    <scope>NUCLEOTIDE SEQUENCE [LARGE SCALE GENOMIC DNA]</scope>
    <source>
        <strain evidence="3 4">CBS 459.81</strain>
    </source>
</reference>
<accession>A0A8E2J9B7</accession>
<evidence type="ECO:0000256" key="2">
    <source>
        <dbReference type="SAM" id="Phobius"/>
    </source>
</evidence>
<dbReference type="AlphaFoldDB" id="A0A8E2J9B7"/>
<gene>
    <name evidence="3" type="ORF">K432DRAFT_364013</name>
</gene>
<feature type="region of interest" description="Disordered" evidence="1">
    <location>
        <begin position="1"/>
        <end position="22"/>
    </location>
</feature>
<evidence type="ECO:0000256" key="1">
    <source>
        <dbReference type="SAM" id="MobiDB-lite"/>
    </source>
</evidence>
<dbReference type="Proteomes" id="UP000250266">
    <property type="component" value="Unassembled WGS sequence"/>
</dbReference>
<feature type="transmembrane region" description="Helical" evidence="2">
    <location>
        <begin position="439"/>
        <end position="462"/>
    </location>
</feature>
<keyword evidence="2" id="KW-0812">Transmembrane</keyword>
<name>A0A8E2J9B7_9PEZI</name>
<evidence type="ECO:0000313" key="3">
    <source>
        <dbReference type="EMBL" id="OCK74103.1"/>
    </source>
</evidence>
<dbReference type="OrthoDB" id="2830640at2759"/>
<keyword evidence="2" id="KW-0472">Membrane</keyword>
<protein>
    <submittedName>
        <fullName evidence="3">Uncharacterized protein</fullName>
    </submittedName>
</protein>
<feature type="compositionally biased region" description="Acidic residues" evidence="1">
    <location>
        <begin position="12"/>
        <end position="22"/>
    </location>
</feature>
<dbReference type="EMBL" id="KV745559">
    <property type="protein sequence ID" value="OCK74103.1"/>
    <property type="molecule type" value="Genomic_DNA"/>
</dbReference>
<keyword evidence="4" id="KW-1185">Reference proteome</keyword>
<evidence type="ECO:0000313" key="4">
    <source>
        <dbReference type="Proteomes" id="UP000250266"/>
    </source>
</evidence>